<evidence type="ECO:0000256" key="1">
    <source>
        <dbReference type="ARBA" id="ARBA00022679"/>
    </source>
</evidence>
<dbReference type="InterPro" id="IPR029044">
    <property type="entry name" value="Nucleotide-diphossugar_trans"/>
</dbReference>
<keyword evidence="5" id="KW-1185">Reference proteome</keyword>
<dbReference type="PANTHER" id="PTHR43685">
    <property type="entry name" value="GLYCOSYLTRANSFERASE"/>
    <property type="match status" value="1"/>
</dbReference>
<evidence type="ECO:0000313" key="5">
    <source>
        <dbReference type="Proteomes" id="UP000290407"/>
    </source>
</evidence>
<dbReference type="Pfam" id="PF00535">
    <property type="entry name" value="Glycos_transf_2"/>
    <property type="match status" value="1"/>
</dbReference>
<dbReference type="SUPFAM" id="SSF53448">
    <property type="entry name" value="Nucleotide-diphospho-sugar transferases"/>
    <property type="match status" value="1"/>
</dbReference>
<dbReference type="RefSeq" id="WP_129601086.1">
    <property type="nucleotide sequence ID" value="NZ_SBLB01000001.1"/>
</dbReference>
<protein>
    <submittedName>
        <fullName evidence="4">Glycosyltransferase</fullName>
    </submittedName>
</protein>
<gene>
    <name evidence="4" type="ORF">EQG79_08425</name>
</gene>
<accession>A0A4Q2URN2</accession>
<feature type="domain" description="Galactosyltransferase C-terminal" evidence="3">
    <location>
        <begin position="168"/>
        <end position="234"/>
    </location>
</feature>
<evidence type="ECO:0000313" key="4">
    <source>
        <dbReference type="EMBL" id="RYC72126.1"/>
    </source>
</evidence>
<dbReference type="AlphaFoldDB" id="A0A4Q2URN2"/>
<dbReference type="Proteomes" id="UP000290407">
    <property type="component" value="Unassembled WGS sequence"/>
</dbReference>
<proteinExistence type="predicted"/>
<dbReference type="InterPro" id="IPR050834">
    <property type="entry name" value="Glycosyltransf_2"/>
</dbReference>
<name>A0A4Q2URN2_9BACT</name>
<feature type="domain" description="Glycosyltransferase 2-like" evidence="2">
    <location>
        <begin position="8"/>
        <end position="167"/>
    </location>
</feature>
<evidence type="ECO:0000259" key="3">
    <source>
        <dbReference type="Pfam" id="PF02709"/>
    </source>
</evidence>
<reference evidence="4 5" key="1">
    <citation type="submission" date="2019-01" db="EMBL/GenBank/DDBJ databases">
        <title>Spirosoma flava sp. nov., a propanil-degrading bacterium isolated from herbicide-contaminated soil.</title>
        <authorList>
            <person name="Zhang L."/>
            <person name="Jiang J.-D."/>
        </authorList>
    </citation>
    <scope>NUCLEOTIDE SEQUENCE [LARGE SCALE GENOMIC DNA]</scope>
    <source>
        <strain evidence="4 5">TY50</strain>
    </source>
</reference>
<dbReference type="Pfam" id="PF02709">
    <property type="entry name" value="Glyco_transf_7C"/>
    <property type="match status" value="1"/>
</dbReference>
<evidence type="ECO:0000259" key="2">
    <source>
        <dbReference type="Pfam" id="PF00535"/>
    </source>
</evidence>
<dbReference type="PANTHER" id="PTHR43685:SF2">
    <property type="entry name" value="GLYCOSYLTRANSFERASE 2-LIKE DOMAIN-CONTAINING PROTEIN"/>
    <property type="match status" value="1"/>
</dbReference>
<sequence>MKKRPTCSLLISTYNWPDALRLCLLSAFRQSVLPNEIIVCDDGSRDDTRQLIDQLRPLSPVPLLHVWQPDEGFQLARIRNKGLARSSYQYILQIDSDIILHRHYVKDQLANARQGFFFSGNRYYLSPDESTRLLADPAASEHIPFKLNKMSWRRLRLPVLQNPMRWYYHWPTEYLYTTGCNMAFWRQDLVDVNGYDESFKGWGWEDTDLALRLMNKNVSLQFIRFGAIQFHIYHREVSPDKRNENYARAMVSKEKKIIYCQQGMSQYLLAANHQPAIV</sequence>
<keyword evidence="1 4" id="KW-0808">Transferase</keyword>
<dbReference type="InterPro" id="IPR001173">
    <property type="entry name" value="Glyco_trans_2-like"/>
</dbReference>
<dbReference type="Gene3D" id="3.90.550.10">
    <property type="entry name" value="Spore Coat Polysaccharide Biosynthesis Protein SpsA, Chain A"/>
    <property type="match status" value="1"/>
</dbReference>
<dbReference type="InterPro" id="IPR027791">
    <property type="entry name" value="Galactosyl_T_C"/>
</dbReference>
<dbReference type="GO" id="GO:0016740">
    <property type="term" value="F:transferase activity"/>
    <property type="evidence" value="ECO:0007669"/>
    <property type="project" value="UniProtKB-KW"/>
</dbReference>
<comment type="caution">
    <text evidence="4">The sequence shown here is derived from an EMBL/GenBank/DDBJ whole genome shotgun (WGS) entry which is preliminary data.</text>
</comment>
<dbReference type="CDD" id="cd06420">
    <property type="entry name" value="GT2_Chondriotin_Pol_N"/>
    <property type="match status" value="1"/>
</dbReference>
<dbReference type="EMBL" id="SBLB01000001">
    <property type="protein sequence ID" value="RYC72126.1"/>
    <property type="molecule type" value="Genomic_DNA"/>
</dbReference>
<organism evidence="4 5">
    <name type="scientific">Spirosoma sordidisoli</name>
    <dbReference type="NCBI Taxonomy" id="2502893"/>
    <lineage>
        <taxon>Bacteria</taxon>
        <taxon>Pseudomonadati</taxon>
        <taxon>Bacteroidota</taxon>
        <taxon>Cytophagia</taxon>
        <taxon>Cytophagales</taxon>
        <taxon>Cytophagaceae</taxon>
        <taxon>Spirosoma</taxon>
    </lineage>
</organism>